<dbReference type="AlphaFoldDB" id="Q6ERB3"/>
<feature type="region of interest" description="Disordered" evidence="1">
    <location>
        <begin position="116"/>
        <end position="142"/>
    </location>
</feature>
<feature type="transmembrane region" description="Helical" evidence="2">
    <location>
        <begin position="29"/>
        <end position="52"/>
    </location>
</feature>
<dbReference type="EMBL" id="AP005585">
    <property type="protein sequence ID" value="BAD28807.1"/>
    <property type="molecule type" value="Genomic_DNA"/>
</dbReference>
<accession>Q6ERB3</accession>
<evidence type="ECO:0000313" key="4">
    <source>
        <dbReference type="Proteomes" id="UP000000763"/>
    </source>
</evidence>
<keyword evidence="2" id="KW-0472">Membrane</keyword>
<reference evidence="4" key="2">
    <citation type="journal article" date="2008" name="Nucleic Acids Res.">
        <title>The rice annotation project database (RAP-DB): 2008 update.</title>
        <authorList>
            <consortium name="The rice annotation project (RAP)"/>
        </authorList>
    </citation>
    <scope>GENOME REANNOTATION</scope>
    <source>
        <strain evidence="4">cv. Nipponbare</strain>
    </source>
</reference>
<feature type="compositionally biased region" description="Low complexity" evidence="1">
    <location>
        <begin position="116"/>
        <end position="126"/>
    </location>
</feature>
<name>Q6ERB3_ORYSJ</name>
<sequence>MAARTSANFSSCFTFLKEALVLPTQNPKLFTPVFLLIALPSFLVLSTNVLFVQPLSMDMAELAIKLQTTDRYSLPELLRKAMKGNLKGPLITIAMVTVLRVTYMALLGGRHGAPRDPGAPAGVAADDAGEEEGGPRAGGGHLPLVDSCQPGEPGRCCVHEEHGTGAMPLGRLCSAVWCRAAVLLCSSHGVLLPSNGQQGRGHGLCIRQDPYR</sequence>
<dbReference type="PANTHER" id="PTHR34483">
    <property type="entry name" value="OS09G0129800 PROTEIN"/>
    <property type="match status" value="1"/>
</dbReference>
<keyword evidence="2" id="KW-0812">Transmembrane</keyword>
<evidence type="ECO:0000256" key="2">
    <source>
        <dbReference type="SAM" id="Phobius"/>
    </source>
</evidence>
<keyword evidence="2" id="KW-1133">Transmembrane helix</keyword>
<evidence type="ECO:0000313" key="3">
    <source>
        <dbReference type="EMBL" id="BAD28807.1"/>
    </source>
</evidence>
<organism evidence="3 4">
    <name type="scientific">Oryza sativa subsp. japonica</name>
    <name type="common">Rice</name>
    <dbReference type="NCBI Taxonomy" id="39947"/>
    <lineage>
        <taxon>Eukaryota</taxon>
        <taxon>Viridiplantae</taxon>
        <taxon>Streptophyta</taxon>
        <taxon>Embryophyta</taxon>
        <taxon>Tracheophyta</taxon>
        <taxon>Spermatophyta</taxon>
        <taxon>Magnoliopsida</taxon>
        <taxon>Liliopsida</taxon>
        <taxon>Poales</taxon>
        <taxon>Poaceae</taxon>
        <taxon>BOP clade</taxon>
        <taxon>Oryzoideae</taxon>
        <taxon>Oryzeae</taxon>
        <taxon>Oryzinae</taxon>
        <taxon>Oryza</taxon>
        <taxon>Oryza sativa</taxon>
    </lineage>
</organism>
<reference evidence="4" key="1">
    <citation type="journal article" date="2005" name="Nature">
        <title>The map-based sequence of the rice genome.</title>
        <authorList>
            <consortium name="International rice genome sequencing project (IRGSP)"/>
            <person name="Matsumoto T."/>
            <person name="Wu J."/>
            <person name="Kanamori H."/>
            <person name="Katayose Y."/>
            <person name="Fujisawa M."/>
            <person name="Namiki N."/>
            <person name="Mizuno H."/>
            <person name="Yamamoto K."/>
            <person name="Antonio B.A."/>
            <person name="Baba T."/>
            <person name="Sakata K."/>
            <person name="Nagamura Y."/>
            <person name="Aoki H."/>
            <person name="Arikawa K."/>
            <person name="Arita K."/>
            <person name="Bito T."/>
            <person name="Chiden Y."/>
            <person name="Fujitsuka N."/>
            <person name="Fukunaka R."/>
            <person name="Hamada M."/>
            <person name="Harada C."/>
            <person name="Hayashi A."/>
            <person name="Hijishita S."/>
            <person name="Honda M."/>
            <person name="Hosokawa S."/>
            <person name="Ichikawa Y."/>
            <person name="Idonuma A."/>
            <person name="Iijima M."/>
            <person name="Ikeda M."/>
            <person name="Ikeno M."/>
            <person name="Ito K."/>
            <person name="Ito S."/>
            <person name="Ito T."/>
            <person name="Ito Y."/>
            <person name="Ito Y."/>
            <person name="Iwabuchi A."/>
            <person name="Kamiya K."/>
            <person name="Karasawa W."/>
            <person name="Kurita K."/>
            <person name="Katagiri S."/>
            <person name="Kikuta A."/>
            <person name="Kobayashi H."/>
            <person name="Kobayashi N."/>
            <person name="Machita K."/>
            <person name="Maehara T."/>
            <person name="Masukawa M."/>
            <person name="Mizubayashi T."/>
            <person name="Mukai Y."/>
            <person name="Nagasaki H."/>
            <person name="Nagata Y."/>
            <person name="Naito S."/>
            <person name="Nakashima M."/>
            <person name="Nakama Y."/>
            <person name="Nakamichi Y."/>
            <person name="Nakamura M."/>
            <person name="Meguro A."/>
            <person name="Negishi M."/>
            <person name="Ohta I."/>
            <person name="Ohta T."/>
            <person name="Okamoto M."/>
            <person name="Ono N."/>
            <person name="Saji S."/>
            <person name="Sakaguchi M."/>
            <person name="Sakai K."/>
            <person name="Shibata M."/>
            <person name="Shimokawa T."/>
            <person name="Song J."/>
            <person name="Takazaki Y."/>
            <person name="Terasawa K."/>
            <person name="Tsugane M."/>
            <person name="Tsuji K."/>
            <person name="Ueda S."/>
            <person name="Waki K."/>
            <person name="Yamagata H."/>
            <person name="Yamamoto M."/>
            <person name="Yamamoto S."/>
            <person name="Yamane H."/>
            <person name="Yoshiki S."/>
            <person name="Yoshihara R."/>
            <person name="Yukawa K."/>
            <person name="Zhong H."/>
            <person name="Yano M."/>
            <person name="Yuan Q."/>
            <person name="Ouyang S."/>
            <person name="Liu J."/>
            <person name="Jones K.M."/>
            <person name="Gansberger K."/>
            <person name="Moffat K."/>
            <person name="Hill J."/>
            <person name="Bera J."/>
            <person name="Fadrosh D."/>
            <person name="Jin S."/>
            <person name="Johri S."/>
            <person name="Kim M."/>
            <person name="Overton L."/>
            <person name="Reardon M."/>
            <person name="Tsitrin T."/>
            <person name="Vuong H."/>
            <person name="Weaver B."/>
            <person name="Ciecko A."/>
            <person name="Tallon L."/>
            <person name="Jackson J."/>
            <person name="Pai G."/>
            <person name="Aken S.V."/>
            <person name="Utterback T."/>
            <person name="Reidmuller S."/>
            <person name="Feldblyum T."/>
            <person name="Hsiao J."/>
            <person name="Zismann V."/>
            <person name="Iobst S."/>
            <person name="de Vazeille A.R."/>
            <person name="Buell C.R."/>
            <person name="Ying K."/>
            <person name="Li Y."/>
            <person name="Lu T."/>
            <person name="Huang Y."/>
            <person name="Zhao Q."/>
            <person name="Feng Q."/>
            <person name="Zhang L."/>
            <person name="Zhu J."/>
            <person name="Weng Q."/>
            <person name="Mu J."/>
            <person name="Lu Y."/>
            <person name="Fan D."/>
            <person name="Liu Y."/>
            <person name="Guan J."/>
            <person name="Zhang Y."/>
            <person name="Yu S."/>
            <person name="Liu X."/>
            <person name="Zhang Y."/>
            <person name="Hong G."/>
            <person name="Han B."/>
            <person name="Choisne N."/>
            <person name="Demange N."/>
            <person name="Orjeda G."/>
            <person name="Samain S."/>
            <person name="Cattolico L."/>
            <person name="Pelletier E."/>
            <person name="Couloux A."/>
            <person name="Segurens B."/>
            <person name="Wincker P."/>
            <person name="D'Hont A."/>
            <person name="Scarpelli C."/>
            <person name="Weissenbach J."/>
            <person name="Salanoubat M."/>
            <person name="Quetier F."/>
            <person name="Yu Y."/>
            <person name="Kim H.R."/>
            <person name="Rambo T."/>
            <person name="Currie J."/>
            <person name="Collura K."/>
            <person name="Luo M."/>
            <person name="Yang T."/>
            <person name="Ammiraju J.S.S."/>
            <person name="Engler F."/>
            <person name="Soderlund C."/>
            <person name="Wing R.A."/>
            <person name="Palmer L.E."/>
            <person name="de la Bastide M."/>
            <person name="Spiegel L."/>
            <person name="Nascimento L."/>
            <person name="Zutavern T."/>
            <person name="O'Shaughnessy A."/>
            <person name="Dike S."/>
            <person name="Dedhia N."/>
            <person name="Preston R."/>
            <person name="Balija V."/>
            <person name="McCombie W.R."/>
            <person name="Chow T."/>
            <person name="Chen H."/>
            <person name="Chung M."/>
            <person name="Chen C."/>
            <person name="Shaw J."/>
            <person name="Wu H."/>
            <person name="Hsiao K."/>
            <person name="Chao Y."/>
            <person name="Chu M."/>
            <person name="Cheng C."/>
            <person name="Hour A."/>
            <person name="Lee P."/>
            <person name="Lin S."/>
            <person name="Lin Y."/>
            <person name="Liou J."/>
            <person name="Liu S."/>
            <person name="Hsing Y."/>
            <person name="Raghuvanshi S."/>
            <person name="Mohanty A."/>
            <person name="Bharti A.K."/>
            <person name="Gaur A."/>
            <person name="Gupta V."/>
            <person name="Kumar D."/>
            <person name="Ravi V."/>
            <person name="Vij S."/>
            <person name="Kapur A."/>
            <person name="Khurana P."/>
            <person name="Khurana P."/>
            <person name="Khurana J.P."/>
            <person name="Tyagi A.K."/>
            <person name="Gaikwad K."/>
            <person name="Singh A."/>
            <person name="Dalal V."/>
            <person name="Srivastava S."/>
            <person name="Dixit A."/>
            <person name="Pal A.K."/>
            <person name="Ghazi I.A."/>
            <person name="Yadav M."/>
            <person name="Pandit A."/>
            <person name="Bhargava A."/>
            <person name="Sureshbabu K."/>
            <person name="Batra K."/>
            <person name="Sharma T.R."/>
            <person name="Mohapatra T."/>
            <person name="Singh N.K."/>
            <person name="Messing J."/>
            <person name="Nelson A.B."/>
            <person name="Fuks G."/>
            <person name="Kavchok S."/>
            <person name="Keizer G."/>
            <person name="Linton E."/>
            <person name="Llaca V."/>
            <person name="Song R."/>
            <person name="Tanyolac B."/>
            <person name="Young S."/>
            <person name="Ho-Il K."/>
            <person name="Hahn J.H."/>
            <person name="Sangsakoo G."/>
            <person name="Vanavichit A."/>
            <person name="de Mattos Luiz.A.T."/>
            <person name="Zimmer P.D."/>
            <person name="Malone G."/>
            <person name="Dellagostin O."/>
            <person name="de Oliveira A.C."/>
            <person name="Bevan M."/>
            <person name="Bancroft I."/>
            <person name="Minx P."/>
            <person name="Cordum H."/>
            <person name="Wilson R."/>
            <person name="Cheng Z."/>
            <person name="Jin W."/>
            <person name="Jiang J."/>
            <person name="Leong S.A."/>
            <person name="Iwama H."/>
            <person name="Gojobori T."/>
            <person name="Itoh T."/>
            <person name="Niimura Y."/>
            <person name="Fujii Y."/>
            <person name="Habara T."/>
            <person name="Sakai H."/>
            <person name="Sato Y."/>
            <person name="Wilson G."/>
            <person name="Kumar K."/>
            <person name="McCouch S."/>
            <person name="Juretic N."/>
            <person name="Hoen D."/>
            <person name="Wright S."/>
            <person name="Bruskiewich R."/>
            <person name="Bureau T."/>
            <person name="Miyao A."/>
            <person name="Hirochika H."/>
            <person name="Nishikawa T."/>
            <person name="Kadowaki K."/>
            <person name="Sugiura M."/>
            <person name="Burr B."/>
            <person name="Sasaki T."/>
        </authorList>
    </citation>
    <scope>NUCLEOTIDE SEQUENCE [LARGE SCALE GENOMIC DNA]</scope>
    <source>
        <strain evidence="4">cv. Nipponbare</strain>
    </source>
</reference>
<evidence type="ECO:0000256" key="1">
    <source>
        <dbReference type="SAM" id="MobiDB-lite"/>
    </source>
</evidence>
<proteinExistence type="predicted"/>
<dbReference type="PANTHER" id="PTHR34483:SF7">
    <property type="entry name" value="TRANSMEMBRANE PROTEIN"/>
    <property type="match status" value="1"/>
</dbReference>
<dbReference type="Proteomes" id="UP000000763">
    <property type="component" value="Chromosome 9"/>
</dbReference>
<protein>
    <submittedName>
        <fullName evidence="3">Uncharacterized protein</fullName>
    </submittedName>
</protein>
<gene>
    <name evidence="3" type="primary">P0448B11.28</name>
</gene>